<gene>
    <name evidence="1" type="ORF">TheveDRAFT_1453</name>
</gene>
<dbReference type="Pfam" id="PF03013">
    <property type="entry name" value="Pyr_excise"/>
    <property type="match status" value="1"/>
</dbReference>
<evidence type="ECO:0000313" key="1">
    <source>
        <dbReference type="EMBL" id="EHM10571.1"/>
    </source>
</evidence>
<keyword evidence="2" id="KW-1185">Reference proteome</keyword>
<accession>H0UPE0</accession>
<reference evidence="1 2" key="1">
    <citation type="submission" date="2011-10" db="EMBL/GenBank/DDBJ databases">
        <title>The Noncontiguous Finished genome of Thermanaerovibrio velox DSM 12556.</title>
        <authorList>
            <consortium name="US DOE Joint Genome Institute (JGI-PGF)"/>
            <person name="Lucas S."/>
            <person name="Copeland A."/>
            <person name="Lapidus A."/>
            <person name="Glavina del Rio T."/>
            <person name="Dalin E."/>
            <person name="Tice H."/>
            <person name="Bruce D."/>
            <person name="Goodwin L."/>
            <person name="Pitluck S."/>
            <person name="Peters L."/>
            <person name="Mikhailova N."/>
            <person name="Teshima H."/>
            <person name="Kyrpides N."/>
            <person name="Mavromatis K."/>
            <person name="Ivanova N."/>
            <person name="Markowitz V."/>
            <person name="Cheng J.-F."/>
            <person name="Hugenholtz P."/>
            <person name="Woyke T."/>
            <person name="Wu D."/>
            <person name="Spring S."/>
            <person name="Brambilla E.-M."/>
            <person name="Klenk H.-P."/>
            <person name="Eisen J.A."/>
        </authorList>
    </citation>
    <scope>NUCLEOTIDE SEQUENCE [LARGE SCALE GENOMIC DNA]</scope>
    <source>
        <strain evidence="1 2">DSM 12556</strain>
    </source>
</reference>
<proteinExistence type="predicted"/>
<dbReference type="STRING" id="926567.TheveDRAFT_1453"/>
<dbReference type="AlphaFoldDB" id="H0UPE0"/>
<evidence type="ECO:0000313" key="2">
    <source>
        <dbReference type="Proteomes" id="UP000005730"/>
    </source>
</evidence>
<sequence length="151" mass="17405">MNRIRLWSLHPCYLDPKGLVALWREGLLAKAVLEGNTTGYRHHPQLIRFRGQADPVLAINLYLLVVFEEARQRGYKFNPSKLQQAPEAEGRIRIPVSSGQLAYEWGHLLKKLSLRDPQRYDSLRALSDPLPHPMMEVFPGEVEPWEAVKLK</sequence>
<dbReference type="InterPro" id="IPR004260">
    <property type="entry name" value="Pyr-dimer_DNA_glycosylase"/>
</dbReference>
<evidence type="ECO:0008006" key="3">
    <source>
        <dbReference type="Google" id="ProtNLM"/>
    </source>
</evidence>
<name>H0UPE0_9BACT</name>
<organism evidence="1 2">
    <name type="scientific">Thermanaerovibrio velox DSM 12556</name>
    <dbReference type="NCBI Taxonomy" id="926567"/>
    <lineage>
        <taxon>Bacteria</taxon>
        <taxon>Thermotogati</taxon>
        <taxon>Synergistota</taxon>
        <taxon>Synergistia</taxon>
        <taxon>Synergistales</taxon>
        <taxon>Synergistaceae</taxon>
        <taxon>Thermanaerovibrio</taxon>
    </lineage>
</organism>
<dbReference type="eggNOG" id="ENOG503195F">
    <property type="taxonomic scope" value="Bacteria"/>
</dbReference>
<protein>
    <recommendedName>
        <fullName evidence="3">Pyrimidine dimer DNA glycosylase</fullName>
    </recommendedName>
</protein>
<dbReference type="HOGENOM" id="CLU_120482_0_0_0"/>
<dbReference type="EMBL" id="CM001377">
    <property type="protein sequence ID" value="EHM10571.1"/>
    <property type="molecule type" value="Genomic_DNA"/>
</dbReference>
<dbReference type="Proteomes" id="UP000005730">
    <property type="component" value="Chromosome"/>
</dbReference>
<dbReference type="RefSeq" id="WP_006584065.1">
    <property type="nucleotide sequence ID" value="NZ_CM001377.1"/>
</dbReference>